<protein>
    <recommendedName>
        <fullName evidence="12">Small ribosomal subunit protein uS10m</fullName>
        <ecNumber evidence="3">6.1.1.2</ecNumber>
    </recommendedName>
    <alternativeName>
        <fullName evidence="13">37S ribosomal protein S10, mitochondrial</fullName>
    </alternativeName>
    <alternativeName>
        <fullName evidence="14">Mitochondrial ribosomal small subunit protein 10</fullName>
    </alternativeName>
    <alternativeName>
        <fullName evidence="11">Tryptophanyl-tRNA synthetase</fullName>
    </alternativeName>
</protein>
<dbReference type="InterPro" id="IPR002305">
    <property type="entry name" value="aa-tRNA-synth_Ic"/>
</dbReference>
<dbReference type="InterPro" id="IPR050203">
    <property type="entry name" value="Trp-tRNA_synthetase"/>
</dbReference>
<evidence type="ECO:0000256" key="15">
    <source>
        <dbReference type="RuleBase" id="RU363036"/>
    </source>
</evidence>
<accession>A0A7C8N198</accession>
<dbReference type="FunFam" id="3.30.70.600:FF:000003">
    <property type="entry name" value="30S ribosomal protein S10"/>
    <property type="match status" value="1"/>
</dbReference>
<dbReference type="Proteomes" id="UP000481858">
    <property type="component" value="Unassembled WGS sequence"/>
</dbReference>
<evidence type="ECO:0000256" key="10">
    <source>
        <dbReference type="ARBA" id="ARBA00023274"/>
    </source>
</evidence>
<organism evidence="18 19">
    <name type="scientific">Xylaria multiplex</name>
    <dbReference type="NCBI Taxonomy" id="323545"/>
    <lineage>
        <taxon>Eukaryota</taxon>
        <taxon>Fungi</taxon>
        <taxon>Dikarya</taxon>
        <taxon>Ascomycota</taxon>
        <taxon>Pezizomycotina</taxon>
        <taxon>Sordariomycetes</taxon>
        <taxon>Xylariomycetidae</taxon>
        <taxon>Xylariales</taxon>
        <taxon>Xylariaceae</taxon>
        <taxon>Xylaria</taxon>
    </lineage>
</organism>
<keyword evidence="6 15" id="KW-0067">ATP-binding</keyword>
<evidence type="ECO:0000256" key="12">
    <source>
        <dbReference type="ARBA" id="ARBA00035261"/>
    </source>
</evidence>
<evidence type="ECO:0000256" key="14">
    <source>
        <dbReference type="ARBA" id="ARBA00078476"/>
    </source>
</evidence>
<dbReference type="SMART" id="SM01403">
    <property type="entry name" value="Ribosomal_S10"/>
    <property type="match status" value="1"/>
</dbReference>
<dbReference type="GO" id="GO:0004830">
    <property type="term" value="F:tryptophan-tRNA ligase activity"/>
    <property type="evidence" value="ECO:0007669"/>
    <property type="project" value="UniProtKB-EC"/>
</dbReference>
<evidence type="ECO:0000256" key="2">
    <source>
        <dbReference type="ARBA" id="ARBA00007102"/>
    </source>
</evidence>
<dbReference type="OrthoDB" id="15808at2759"/>
<dbReference type="AlphaFoldDB" id="A0A7C8N198"/>
<feature type="domain" description="Small ribosomal subunit protein uS10" evidence="17">
    <location>
        <begin position="58"/>
        <end position="155"/>
    </location>
</feature>
<dbReference type="PRINTS" id="PR01039">
    <property type="entry name" value="TRNASYNTHTRP"/>
</dbReference>
<evidence type="ECO:0000256" key="6">
    <source>
        <dbReference type="ARBA" id="ARBA00022840"/>
    </source>
</evidence>
<dbReference type="InterPro" id="IPR036838">
    <property type="entry name" value="Ribosomal_uS10_dom_sf"/>
</dbReference>
<dbReference type="Pfam" id="PF00338">
    <property type="entry name" value="Ribosomal_S10"/>
    <property type="match status" value="1"/>
</dbReference>
<evidence type="ECO:0000313" key="19">
    <source>
        <dbReference type="Proteomes" id="UP000481858"/>
    </source>
</evidence>
<comment type="caution">
    <text evidence="18">The sequence shown here is derived from an EMBL/GenBank/DDBJ whole genome shotgun (WGS) entry which is preliminary data.</text>
</comment>
<comment type="similarity">
    <text evidence="1 15">Belongs to the class-I aminoacyl-tRNA synthetase family.</text>
</comment>
<dbReference type="NCBIfam" id="TIGR00233">
    <property type="entry name" value="trpS"/>
    <property type="match status" value="1"/>
</dbReference>
<dbReference type="HAMAP" id="MF_00508">
    <property type="entry name" value="Ribosomal_uS10"/>
    <property type="match status" value="1"/>
</dbReference>
<dbReference type="GO" id="GO:0005840">
    <property type="term" value="C:ribosome"/>
    <property type="evidence" value="ECO:0007669"/>
    <property type="project" value="UniProtKB-KW"/>
</dbReference>
<evidence type="ECO:0000256" key="16">
    <source>
        <dbReference type="SAM" id="MobiDB-lite"/>
    </source>
</evidence>
<dbReference type="FunCoup" id="A0A7C8N198">
    <property type="interactions" value="386"/>
</dbReference>
<evidence type="ECO:0000256" key="5">
    <source>
        <dbReference type="ARBA" id="ARBA00022741"/>
    </source>
</evidence>
<dbReference type="Gene3D" id="3.40.50.620">
    <property type="entry name" value="HUPs"/>
    <property type="match status" value="1"/>
</dbReference>
<keyword evidence="4 15" id="KW-0436">Ligase</keyword>
<dbReference type="SUPFAM" id="SSF52374">
    <property type="entry name" value="Nucleotidylyl transferase"/>
    <property type="match status" value="1"/>
</dbReference>
<evidence type="ECO:0000256" key="8">
    <source>
        <dbReference type="ARBA" id="ARBA00022980"/>
    </source>
</evidence>
<name>A0A7C8N198_9PEZI</name>
<comment type="similarity">
    <text evidence="2">Belongs to the universal ribosomal protein uS10 family.</text>
</comment>
<evidence type="ECO:0000256" key="3">
    <source>
        <dbReference type="ARBA" id="ARBA00013161"/>
    </source>
</evidence>
<dbReference type="Gene3D" id="3.30.70.600">
    <property type="entry name" value="Ribosomal protein S10 domain"/>
    <property type="match status" value="1"/>
</dbReference>
<sequence>MSTRSQASVSNPKAGPVQLINELPDPAEEKDIRLPRSVQALYLQPLRRETEYGVPSCDLQLRSFSIPNLEFFCDFALRAAYYLNLPAFGPVPLPKITERWTVPRSHFIFKKSQENFERITRRRLIQIRDGHPETVQVWLAFLQKHAYYGIGMKANMWEYSPLDTSKQMDSELPSMQKSIDEKMELLGQNNQHDHAVIFSGIQPTGTPHLGNYLGAMRQWKRLQDIAGDEDKLLFSIVDLHAITMPQDAEALRTRRREMLAALLAIGLDPEKSTLFYQSSVMQHTELMWILSCTASMGYLSRMTQYKSKLMATNKAGDLDEEITSRLKLGLFSYPVLQAADILVHRATHVPVGDDQKQHLEFARECVTNFNHTYNQKLLVSPETLTAPSPRVMSLRDPYQKMSKSSPNERSRILITSTPTEIRQRIMGAVTDSINMITYEREDRPGVANLIELIVQCSSEPTTPENVADSFLGANLGDLKAYCAEAVVLELDGIRERFTKLLERQGGKYLDDIEAAGAEIARQNAEETMRLFSVTHVKENVYFIM</sequence>
<dbReference type="InterPro" id="IPR001848">
    <property type="entry name" value="Ribosomal_uS10"/>
</dbReference>
<evidence type="ECO:0000313" key="18">
    <source>
        <dbReference type="EMBL" id="KAF2965856.1"/>
    </source>
</evidence>
<dbReference type="InterPro" id="IPR002306">
    <property type="entry name" value="Trp-tRNA-ligase"/>
</dbReference>
<evidence type="ECO:0000256" key="7">
    <source>
        <dbReference type="ARBA" id="ARBA00022917"/>
    </source>
</evidence>
<dbReference type="InterPro" id="IPR001412">
    <property type="entry name" value="aa-tRNA-synth_I_CS"/>
</dbReference>
<evidence type="ECO:0000256" key="9">
    <source>
        <dbReference type="ARBA" id="ARBA00023146"/>
    </source>
</evidence>
<dbReference type="EMBL" id="WUBL01000104">
    <property type="protein sequence ID" value="KAF2965856.1"/>
    <property type="molecule type" value="Genomic_DNA"/>
</dbReference>
<dbReference type="InParanoid" id="A0A7C8N198"/>
<keyword evidence="10" id="KW-0687">Ribonucleoprotein</keyword>
<reference evidence="18 19" key="1">
    <citation type="submission" date="2019-12" db="EMBL/GenBank/DDBJ databases">
        <title>Draft genome sequence of the ascomycete Xylaria multiplex DSM 110363.</title>
        <authorList>
            <person name="Buettner E."/>
            <person name="Kellner H."/>
        </authorList>
    </citation>
    <scope>NUCLEOTIDE SEQUENCE [LARGE SCALE GENOMIC DNA]</scope>
    <source>
        <strain evidence="18 19">DSM 110363</strain>
    </source>
</reference>
<keyword evidence="8" id="KW-0689">Ribosomal protein</keyword>
<dbReference type="Gene3D" id="1.10.240.10">
    <property type="entry name" value="Tyrosyl-Transfer RNA Synthetase"/>
    <property type="match status" value="1"/>
</dbReference>
<keyword evidence="19" id="KW-1185">Reference proteome</keyword>
<evidence type="ECO:0000256" key="13">
    <source>
        <dbReference type="ARBA" id="ARBA00042916"/>
    </source>
</evidence>
<evidence type="ECO:0000259" key="17">
    <source>
        <dbReference type="SMART" id="SM01403"/>
    </source>
</evidence>
<dbReference type="GO" id="GO:0005524">
    <property type="term" value="F:ATP binding"/>
    <property type="evidence" value="ECO:0007669"/>
    <property type="project" value="UniProtKB-KW"/>
</dbReference>
<dbReference type="GO" id="GO:0070183">
    <property type="term" value="P:mitochondrial tryptophanyl-tRNA aminoacylation"/>
    <property type="evidence" value="ECO:0007669"/>
    <property type="project" value="TreeGrafter"/>
</dbReference>
<evidence type="ECO:0000256" key="4">
    <source>
        <dbReference type="ARBA" id="ARBA00022598"/>
    </source>
</evidence>
<dbReference type="InterPro" id="IPR027486">
    <property type="entry name" value="Ribosomal_uS10_dom"/>
</dbReference>
<keyword evidence="7 15" id="KW-0648">Protein biosynthesis</keyword>
<dbReference type="InterPro" id="IPR014729">
    <property type="entry name" value="Rossmann-like_a/b/a_fold"/>
</dbReference>
<feature type="region of interest" description="Disordered" evidence="16">
    <location>
        <begin position="1"/>
        <end position="20"/>
    </location>
</feature>
<dbReference type="GO" id="GO:0003735">
    <property type="term" value="F:structural constituent of ribosome"/>
    <property type="evidence" value="ECO:0007669"/>
    <property type="project" value="InterPro"/>
</dbReference>
<dbReference type="PANTHER" id="PTHR43766:SF1">
    <property type="entry name" value="TRYPTOPHAN--TRNA LIGASE, MITOCHONDRIAL"/>
    <property type="match status" value="1"/>
</dbReference>
<dbReference type="GO" id="GO:1990904">
    <property type="term" value="C:ribonucleoprotein complex"/>
    <property type="evidence" value="ECO:0007669"/>
    <property type="project" value="UniProtKB-KW"/>
</dbReference>
<dbReference type="PROSITE" id="PS00178">
    <property type="entry name" value="AA_TRNA_LIGASE_I"/>
    <property type="match status" value="1"/>
</dbReference>
<evidence type="ECO:0000256" key="1">
    <source>
        <dbReference type="ARBA" id="ARBA00005594"/>
    </source>
</evidence>
<gene>
    <name evidence="18" type="ORF">GQX73_g7728</name>
</gene>
<dbReference type="GO" id="GO:0005759">
    <property type="term" value="C:mitochondrial matrix"/>
    <property type="evidence" value="ECO:0007669"/>
    <property type="project" value="TreeGrafter"/>
</dbReference>
<dbReference type="EC" id="6.1.1.2" evidence="3"/>
<keyword evidence="9 15" id="KW-0030">Aminoacyl-tRNA synthetase</keyword>
<proteinExistence type="inferred from homology"/>
<dbReference type="FunFam" id="3.40.50.620:FF:000082">
    <property type="entry name" value="MSW1p Mitochondrial tryptophanyl-tRNA synthetase"/>
    <property type="match status" value="1"/>
</dbReference>
<dbReference type="SUPFAM" id="SSF54999">
    <property type="entry name" value="Ribosomal protein S10"/>
    <property type="match status" value="1"/>
</dbReference>
<keyword evidence="5 15" id="KW-0547">Nucleotide-binding</keyword>
<dbReference type="CDD" id="cd00806">
    <property type="entry name" value="TrpRS_core"/>
    <property type="match status" value="1"/>
</dbReference>
<evidence type="ECO:0000256" key="11">
    <source>
        <dbReference type="ARBA" id="ARBA00030268"/>
    </source>
</evidence>
<dbReference type="PANTHER" id="PTHR43766">
    <property type="entry name" value="TRYPTOPHAN--TRNA LIGASE, MITOCHONDRIAL"/>
    <property type="match status" value="1"/>
</dbReference>
<feature type="compositionally biased region" description="Polar residues" evidence="16">
    <location>
        <begin position="1"/>
        <end position="11"/>
    </location>
</feature>
<dbReference type="Pfam" id="PF00579">
    <property type="entry name" value="tRNA-synt_1b"/>
    <property type="match status" value="1"/>
</dbReference>